<accession>A0A8X8W912</accession>
<reference evidence="3" key="2">
    <citation type="submission" date="2020-08" db="EMBL/GenBank/DDBJ databases">
        <title>Plant Genome Project.</title>
        <authorList>
            <person name="Zhang R.-G."/>
        </authorList>
    </citation>
    <scope>NUCLEOTIDE SEQUENCE</scope>
    <source>
        <strain evidence="3">Huo1</strain>
        <tissue evidence="3">Leaf</tissue>
    </source>
</reference>
<sequence>MLIVRNPDGRRCTGSESIFPRELDTMRWIECIIAILSIFLAPIASIVSRFSKYPIYSEHIMSDELTKRYGTHDERIANASSSWIMDPVAILTATARPAVKTLLATLNLRFTFSLLISSIGAPNKLTDLDMEAEERKREESEKKAALRKRQERGFEVRPTTEIKKLGLPTSDEMQRKEFMAKHPEMAKTN</sequence>
<evidence type="ECO:0000313" key="3">
    <source>
        <dbReference type="EMBL" id="KAG6389829.1"/>
    </source>
</evidence>
<protein>
    <submittedName>
        <fullName evidence="3">Uncharacterized protein</fullName>
    </submittedName>
</protein>
<reference evidence="3" key="1">
    <citation type="submission" date="2018-01" db="EMBL/GenBank/DDBJ databases">
        <authorList>
            <person name="Mao J.F."/>
        </authorList>
    </citation>
    <scope>NUCLEOTIDE SEQUENCE</scope>
    <source>
        <strain evidence="3">Huo1</strain>
        <tissue evidence="3">Leaf</tissue>
    </source>
</reference>
<dbReference type="AlphaFoldDB" id="A0A8X8W912"/>
<organism evidence="3">
    <name type="scientific">Salvia splendens</name>
    <name type="common">Scarlet sage</name>
    <dbReference type="NCBI Taxonomy" id="180675"/>
    <lineage>
        <taxon>Eukaryota</taxon>
        <taxon>Viridiplantae</taxon>
        <taxon>Streptophyta</taxon>
        <taxon>Embryophyta</taxon>
        <taxon>Tracheophyta</taxon>
        <taxon>Spermatophyta</taxon>
        <taxon>Magnoliopsida</taxon>
        <taxon>eudicotyledons</taxon>
        <taxon>Gunneridae</taxon>
        <taxon>Pentapetalae</taxon>
        <taxon>asterids</taxon>
        <taxon>lamiids</taxon>
        <taxon>Lamiales</taxon>
        <taxon>Lamiaceae</taxon>
        <taxon>Nepetoideae</taxon>
        <taxon>Mentheae</taxon>
        <taxon>Salviinae</taxon>
        <taxon>Salvia</taxon>
        <taxon>Salvia subgen. Calosphace</taxon>
        <taxon>core Calosphace</taxon>
    </lineage>
</organism>
<feature type="compositionally biased region" description="Basic and acidic residues" evidence="1">
    <location>
        <begin position="172"/>
        <end position="189"/>
    </location>
</feature>
<feature type="transmembrane region" description="Helical" evidence="2">
    <location>
        <begin position="26"/>
        <end position="47"/>
    </location>
</feature>
<keyword evidence="2" id="KW-0472">Membrane</keyword>
<comment type="caution">
    <text evidence="3">The sequence shown here is derived from an EMBL/GenBank/DDBJ whole genome shotgun (WGS) entry which is preliminary data.</text>
</comment>
<keyword evidence="2" id="KW-0812">Transmembrane</keyword>
<evidence type="ECO:0000256" key="1">
    <source>
        <dbReference type="SAM" id="MobiDB-lite"/>
    </source>
</evidence>
<name>A0A8X8W912_SALSN</name>
<evidence type="ECO:0000313" key="4">
    <source>
        <dbReference type="Proteomes" id="UP000298416"/>
    </source>
</evidence>
<dbReference type="Proteomes" id="UP000298416">
    <property type="component" value="Unassembled WGS sequence"/>
</dbReference>
<evidence type="ECO:0000256" key="2">
    <source>
        <dbReference type="SAM" id="Phobius"/>
    </source>
</evidence>
<feature type="compositionally biased region" description="Basic and acidic residues" evidence="1">
    <location>
        <begin position="151"/>
        <end position="164"/>
    </location>
</feature>
<proteinExistence type="predicted"/>
<keyword evidence="4" id="KW-1185">Reference proteome</keyword>
<dbReference type="EMBL" id="PNBA02000020">
    <property type="protein sequence ID" value="KAG6389829.1"/>
    <property type="molecule type" value="Genomic_DNA"/>
</dbReference>
<keyword evidence="2" id="KW-1133">Transmembrane helix</keyword>
<feature type="region of interest" description="Disordered" evidence="1">
    <location>
        <begin position="136"/>
        <end position="189"/>
    </location>
</feature>
<gene>
    <name evidence="3" type="ORF">SASPL_151303</name>
</gene>